<dbReference type="PANTHER" id="PTHR30632:SF14">
    <property type="entry name" value="TUNGSTATE_MOLYBDATE_CHROMATE-BINDING PROTEIN MODA"/>
    <property type="match status" value="1"/>
</dbReference>
<dbReference type="RefSeq" id="WP_281745961.1">
    <property type="nucleotide sequence ID" value="NZ_AP026974.1"/>
</dbReference>
<protein>
    <submittedName>
        <fullName evidence="5">Molybdate ABC transporter substrate-binding protein</fullName>
    </submittedName>
</protein>
<gene>
    <name evidence="5" type="primary">modA</name>
    <name evidence="5" type="ORF">PKF032_06220</name>
</gene>
<name>A0ABN6TQ86_9BURK</name>
<keyword evidence="6" id="KW-1185">Reference proteome</keyword>
<dbReference type="EMBL" id="AP026974">
    <property type="protein sequence ID" value="BDT78734.1"/>
    <property type="molecule type" value="Genomic_DNA"/>
</dbReference>
<evidence type="ECO:0000256" key="1">
    <source>
        <dbReference type="ARBA" id="ARBA00009175"/>
    </source>
</evidence>
<reference evidence="5 6" key="1">
    <citation type="submission" date="2022-11" db="EMBL/GenBank/DDBJ databases">
        <title>Complete Genome Sequences of three Polynucleobacter sp. Subcluster PnecC Strains KF022, KF023, and KF032 Isolated from a Shallow Eutrophic Lake in Japan.</title>
        <authorList>
            <person name="Ogata Y."/>
            <person name="Watanabe K."/>
            <person name="Takemine S."/>
            <person name="Shindo C."/>
            <person name="Kurokawa R."/>
            <person name="Suda W."/>
        </authorList>
    </citation>
    <scope>NUCLEOTIDE SEQUENCE [LARGE SCALE GENOMIC DNA]</scope>
    <source>
        <strain evidence="5 6">KF032</strain>
    </source>
</reference>
<evidence type="ECO:0000313" key="5">
    <source>
        <dbReference type="EMBL" id="BDT78734.1"/>
    </source>
</evidence>
<dbReference type="Gene3D" id="3.40.190.10">
    <property type="entry name" value="Periplasmic binding protein-like II"/>
    <property type="match status" value="2"/>
</dbReference>
<dbReference type="PIRSF" id="PIRSF004846">
    <property type="entry name" value="ModA"/>
    <property type="match status" value="1"/>
</dbReference>
<dbReference type="InterPro" id="IPR005950">
    <property type="entry name" value="ModA"/>
</dbReference>
<dbReference type="InterPro" id="IPR050682">
    <property type="entry name" value="ModA/WtpA"/>
</dbReference>
<dbReference type="CDD" id="cd13539">
    <property type="entry name" value="PBP2_AvModA"/>
    <property type="match status" value="1"/>
</dbReference>
<feature type="chain" id="PRO_5047397051" evidence="4">
    <location>
        <begin position="22"/>
        <end position="251"/>
    </location>
</feature>
<comment type="similarity">
    <text evidence="1">Belongs to the bacterial solute-binding protein ModA family.</text>
</comment>
<keyword evidence="3 4" id="KW-0732">Signal</keyword>
<dbReference type="SUPFAM" id="SSF53850">
    <property type="entry name" value="Periplasmic binding protein-like II"/>
    <property type="match status" value="1"/>
</dbReference>
<dbReference type="Proteomes" id="UP001211204">
    <property type="component" value="Chromosome"/>
</dbReference>
<dbReference type="InterPro" id="IPR044084">
    <property type="entry name" value="AvModA-like_subst-bd"/>
</dbReference>
<dbReference type="PANTHER" id="PTHR30632">
    <property type="entry name" value="MOLYBDATE-BINDING PERIPLASMIC PROTEIN"/>
    <property type="match status" value="1"/>
</dbReference>
<organism evidence="5 6">
    <name type="scientific">Polynucleobacter yangtzensis</name>
    <dbReference type="NCBI Taxonomy" id="1743159"/>
    <lineage>
        <taxon>Bacteria</taxon>
        <taxon>Pseudomonadati</taxon>
        <taxon>Pseudomonadota</taxon>
        <taxon>Betaproteobacteria</taxon>
        <taxon>Burkholderiales</taxon>
        <taxon>Burkholderiaceae</taxon>
        <taxon>Polynucleobacter</taxon>
    </lineage>
</organism>
<keyword evidence="2" id="KW-0479">Metal-binding</keyword>
<dbReference type="NCBIfam" id="TIGR01256">
    <property type="entry name" value="modA"/>
    <property type="match status" value="1"/>
</dbReference>
<feature type="signal peptide" evidence="4">
    <location>
        <begin position="1"/>
        <end position="21"/>
    </location>
</feature>
<sequence length="251" mass="26976">MTKRIFIFLAVSFALAGSVFAQVATIAVAANMKDAFAEIAAEFKSTGKPEMRVVYGSSGNFAAQIMNGAPFSLFIAADEQFPLELFKNGKTVDDGSIYAIGKLVIITKTSSGIYLSDSKSDIAKAISKANKVAIAKPEIAPYGRAAVQYLKAEGLWDLAKDKLVYADNIGSATTYVASGAADLGFTAFSLAKSPELVRQTSYVAVDTKMYEPIKQRMVLIKGAPQEAQDLYRFMQGPKAKAILQKYGYSTP</sequence>
<accession>A0ABN6TQ86</accession>
<evidence type="ECO:0000313" key="6">
    <source>
        <dbReference type="Proteomes" id="UP001211204"/>
    </source>
</evidence>
<evidence type="ECO:0000256" key="3">
    <source>
        <dbReference type="ARBA" id="ARBA00022729"/>
    </source>
</evidence>
<evidence type="ECO:0000256" key="4">
    <source>
        <dbReference type="SAM" id="SignalP"/>
    </source>
</evidence>
<evidence type="ECO:0000256" key="2">
    <source>
        <dbReference type="ARBA" id="ARBA00022723"/>
    </source>
</evidence>
<proteinExistence type="inferred from homology"/>
<dbReference type="Pfam" id="PF13531">
    <property type="entry name" value="SBP_bac_11"/>
    <property type="match status" value="1"/>
</dbReference>